<keyword evidence="2" id="KW-1185">Reference proteome</keyword>
<dbReference type="PANTHER" id="PTHR43167">
    <property type="entry name" value="PUTATIVE (AFU_ORTHOLOGUE AFUA_6G01830)-RELATED"/>
    <property type="match status" value="1"/>
</dbReference>
<dbReference type="InterPro" id="IPR029063">
    <property type="entry name" value="SAM-dependent_MTases_sf"/>
</dbReference>
<dbReference type="Proteomes" id="UP000640489">
    <property type="component" value="Unassembled WGS sequence"/>
</dbReference>
<keyword evidence="1" id="KW-0489">Methyltransferase</keyword>
<dbReference type="EMBL" id="JADKPN010000003">
    <property type="protein sequence ID" value="MBF4763101.1"/>
    <property type="molecule type" value="Genomic_DNA"/>
</dbReference>
<comment type="caution">
    <text evidence="1">The sequence shown here is derived from an EMBL/GenBank/DDBJ whole genome shotgun (WGS) entry which is preliminary data.</text>
</comment>
<dbReference type="SUPFAM" id="SSF53335">
    <property type="entry name" value="S-adenosyl-L-methionine-dependent methyltransferases"/>
    <property type="match status" value="1"/>
</dbReference>
<dbReference type="PANTHER" id="PTHR43167:SF1">
    <property type="entry name" value="PUTATIVE (AFU_ORTHOLOGUE AFUA_6G01830)-RELATED"/>
    <property type="match status" value="1"/>
</dbReference>
<gene>
    <name evidence="1" type="ORF">ISU07_08170</name>
</gene>
<protein>
    <submittedName>
        <fullName evidence="1">Class I SAM-dependent methyltransferase</fullName>
    </submittedName>
</protein>
<accession>A0A930VEH1</accession>
<keyword evidence="1" id="KW-0808">Transferase</keyword>
<dbReference type="GO" id="GO:0008168">
    <property type="term" value="F:methyltransferase activity"/>
    <property type="evidence" value="ECO:0007669"/>
    <property type="project" value="UniProtKB-KW"/>
</dbReference>
<evidence type="ECO:0000313" key="2">
    <source>
        <dbReference type="Proteomes" id="UP000640489"/>
    </source>
</evidence>
<proteinExistence type="predicted"/>
<name>A0A930VEH1_9ACTN</name>
<dbReference type="GO" id="GO:0032259">
    <property type="term" value="P:methylation"/>
    <property type="evidence" value="ECO:0007669"/>
    <property type="project" value="UniProtKB-KW"/>
</dbReference>
<reference evidence="1" key="1">
    <citation type="submission" date="2020-11" db="EMBL/GenBank/DDBJ databases">
        <title>Nocardioides sp. nov., isolated from Soil of Cynanchum wilfordii Hemsley rhizosphere.</title>
        <authorList>
            <person name="Lee J.-S."/>
            <person name="Suh M.K."/>
            <person name="Kim J.-S."/>
        </authorList>
    </citation>
    <scope>NUCLEOTIDE SEQUENCE</scope>
    <source>
        <strain evidence="1">KCTC 19275</strain>
    </source>
</reference>
<dbReference type="Gene3D" id="3.40.50.150">
    <property type="entry name" value="Vaccinia Virus protein VP39"/>
    <property type="match status" value="1"/>
</dbReference>
<evidence type="ECO:0000313" key="1">
    <source>
        <dbReference type="EMBL" id="MBF4763101.1"/>
    </source>
</evidence>
<dbReference type="Pfam" id="PF13578">
    <property type="entry name" value="Methyltransf_24"/>
    <property type="match status" value="1"/>
</dbReference>
<dbReference type="RefSeq" id="WP_194706280.1">
    <property type="nucleotide sequence ID" value="NZ_JADKPN010000003.1"/>
</dbReference>
<organism evidence="1 2">
    <name type="scientific">Nocardioides islandensis</name>
    <dbReference type="NCBI Taxonomy" id="433663"/>
    <lineage>
        <taxon>Bacteria</taxon>
        <taxon>Bacillati</taxon>
        <taxon>Actinomycetota</taxon>
        <taxon>Actinomycetes</taxon>
        <taxon>Propionibacteriales</taxon>
        <taxon>Nocardioidaceae</taxon>
        <taxon>Nocardioides</taxon>
    </lineage>
</organism>
<dbReference type="AlphaFoldDB" id="A0A930VEH1"/>
<sequence length="188" mass="20194">MSAPPELPDVVNRAFAVSRKAGYVSFCRNETGRLLAALAATRGGTLAEFGTGCGVGTAWLRSGVREDARIVTAELDPKLAKAAAEIFVDDPQVEVVAADWATLFDKGPFSLLFLDSGKPSAVGPDQVWDLVEEGGIVVLDDFTPCEHWPPTYAGRVDTLREEWLSDERFAAVEVMIAPDASAVIATRR</sequence>